<organism evidence="4 5">
    <name type="scientific">Pseudonocardia hierapolitana</name>
    <dbReference type="NCBI Taxonomy" id="1128676"/>
    <lineage>
        <taxon>Bacteria</taxon>
        <taxon>Bacillati</taxon>
        <taxon>Actinomycetota</taxon>
        <taxon>Actinomycetes</taxon>
        <taxon>Pseudonocardiales</taxon>
        <taxon>Pseudonocardiaceae</taxon>
        <taxon>Pseudonocardia</taxon>
    </lineage>
</organism>
<evidence type="ECO:0000259" key="3">
    <source>
        <dbReference type="Pfam" id="PF13539"/>
    </source>
</evidence>
<dbReference type="Pfam" id="PF13539">
    <property type="entry name" value="Peptidase_M15_4"/>
    <property type="match status" value="1"/>
</dbReference>
<feature type="signal peptide" evidence="2">
    <location>
        <begin position="1"/>
        <end position="22"/>
    </location>
</feature>
<protein>
    <submittedName>
        <fullName evidence="4">D-alanyl-D-alanine carboxypeptidase-like protein</fullName>
    </submittedName>
</protein>
<dbReference type="Proteomes" id="UP000321261">
    <property type="component" value="Unassembled WGS sequence"/>
</dbReference>
<keyword evidence="4" id="KW-0121">Carboxypeptidase</keyword>
<evidence type="ECO:0000256" key="2">
    <source>
        <dbReference type="SAM" id="SignalP"/>
    </source>
</evidence>
<keyword evidence="5" id="KW-1185">Reference proteome</keyword>
<feature type="domain" description="Peptidase M15C" evidence="3">
    <location>
        <begin position="175"/>
        <end position="251"/>
    </location>
</feature>
<keyword evidence="4" id="KW-0645">Protease</keyword>
<reference evidence="4 5" key="1">
    <citation type="submission" date="2019-06" db="EMBL/GenBank/DDBJ databases">
        <title>Sequencing the genomes of 1000 actinobacteria strains.</title>
        <authorList>
            <person name="Klenk H.-P."/>
        </authorList>
    </citation>
    <scope>NUCLEOTIDE SEQUENCE [LARGE SCALE GENOMIC DNA]</scope>
    <source>
        <strain evidence="4 5">DSM 45671</strain>
    </source>
</reference>
<dbReference type="AlphaFoldDB" id="A0A561SHZ6"/>
<dbReference type="Gene3D" id="3.30.1380.10">
    <property type="match status" value="1"/>
</dbReference>
<keyword evidence="4" id="KW-0378">Hydrolase</keyword>
<dbReference type="InterPro" id="IPR009045">
    <property type="entry name" value="Zn_M74/Hedgehog-like"/>
</dbReference>
<keyword evidence="2" id="KW-0732">Signal</keyword>
<evidence type="ECO:0000313" key="4">
    <source>
        <dbReference type="EMBL" id="TWF74501.1"/>
    </source>
</evidence>
<comment type="caution">
    <text evidence="4">The sequence shown here is derived from an EMBL/GenBank/DDBJ whole genome shotgun (WGS) entry which is preliminary data.</text>
</comment>
<evidence type="ECO:0000313" key="5">
    <source>
        <dbReference type="Proteomes" id="UP000321261"/>
    </source>
</evidence>
<dbReference type="SUPFAM" id="SSF55166">
    <property type="entry name" value="Hedgehog/DD-peptidase"/>
    <property type="match status" value="1"/>
</dbReference>
<accession>A0A561SHZ6</accession>
<feature type="chain" id="PRO_5039434564" evidence="2">
    <location>
        <begin position="23"/>
        <end position="255"/>
    </location>
</feature>
<dbReference type="EMBL" id="VIWU01000001">
    <property type="protein sequence ID" value="TWF74501.1"/>
    <property type="molecule type" value="Genomic_DNA"/>
</dbReference>
<feature type="region of interest" description="Disordered" evidence="1">
    <location>
        <begin position="44"/>
        <end position="75"/>
    </location>
</feature>
<proteinExistence type="predicted"/>
<dbReference type="InterPro" id="IPR039561">
    <property type="entry name" value="Peptidase_M15C"/>
</dbReference>
<name>A0A561SHZ6_9PSEU</name>
<evidence type="ECO:0000256" key="1">
    <source>
        <dbReference type="SAM" id="MobiDB-lite"/>
    </source>
</evidence>
<gene>
    <name evidence="4" type="ORF">FHX44_11382</name>
</gene>
<sequence length="255" mass="27243">MRRPLTIAVVGPALVAAGLALAGTQAAAAERPPLPLRPDGYGVAQPTPPDLLDRRLPTRDILPPPADGRFASTVGPVPDDVLARSTWKPECPVPPADLRYVTVSFRGFDGTAHTGELIVAAQVADDVAAVFGDLYAADFPIEEMRVVEPAELTAPPTGDDNNTTAFVCRPAVGLTRWSAHALGLAVDVNPFQNPYSKGDLVLPELASAYLDRERDLPGMIKDGGPVVTAFERIGWKWGGRWTSPVDRHHFSRTGT</sequence>
<dbReference type="GO" id="GO:0004180">
    <property type="term" value="F:carboxypeptidase activity"/>
    <property type="evidence" value="ECO:0007669"/>
    <property type="project" value="UniProtKB-KW"/>
</dbReference>